<organism evidence="4 5">
    <name type="scientific">Treponema ruminis</name>
    <dbReference type="NCBI Taxonomy" id="744515"/>
    <lineage>
        <taxon>Bacteria</taxon>
        <taxon>Pseudomonadati</taxon>
        <taxon>Spirochaetota</taxon>
        <taxon>Spirochaetia</taxon>
        <taxon>Spirochaetales</taxon>
        <taxon>Treponemataceae</taxon>
        <taxon>Treponema</taxon>
    </lineage>
</organism>
<evidence type="ECO:0000256" key="1">
    <source>
        <dbReference type="ARBA" id="ARBA00023125"/>
    </source>
</evidence>
<comment type="caution">
    <text evidence="4">The sequence shown here is derived from an EMBL/GenBank/DDBJ whole genome shotgun (WGS) entry which is preliminary data.</text>
</comment>
<dbReference type="RefSeq" id="WP_184660614.1">
    <property type="nucleotide sequence ID" value="NZ_CP031518.1"/>
</dbReference>
<dbReference type="EMBL" id="JACHFQ010000007">
    <property type="protein sequence ID" value="MBB5226912.1"/>
    <property type="molecule type" value="Genomic_DNA"/>
</dbReference>
<evidence type="ECO:0000313" key="5">
    <source>
        <dbReference type="Proteomes" id="UP000518887"/>
    </source>
</evidence>
<name>A0A7W8GAK5_9SPIR</name>
<dbReference type="InterPro" id="IPR027824">
    <property type="entry name" value="DUF4469"/>
</dbReference>
<dbReference type="InterPro" id="IPR010992">
    <property type="entry name" value="IHF-like_DNA-bd_dom_sf"/>
</dbReference>
<dbReference type="Gene3D" id="2.70.50.70">
    <property type="match status" value="1"/>
</dbReference>
<gene>
    <name evidence="4" type="ORF">HNP76_002300</name>
</gene>
<evidence type="ECO:0000313" key="4">
    <source>
        <dbReference type="EMBL" id="MBB5226912.1"/>
    </source>
</evidence>
<dbReference type="GO" id="GO:0003677">
    <property type="term" value="F:DNA binding"/>
    <property type="evidence" value="ECO:0007669"/>
    <property type="project" value="UniProtKB-KW"/>
</dbReference>
<keyword evidence="5" id="KW-1185">Reference proteome</keyword>
<dbReference type="InterPro" id="IPR049893">
    <property type="entry name" value="Bvu_2165-like_IHF-HU-DNA_bdg"/>
</dbReference>
<sequence>MAEKLTTKFLDSDGSGKITLYANKLSNGRNFYGKFERNTIDTNTLIARIQKRKAGTNELSLQQTAGFLKEEILEALSRGESVNVLDLGTMYPSIQGRYNGKTFDPGEKQLFTAKFTPSQIANSALSKVSIKEISVADTSPLITSVINLLTGKADGILSKGKSVHLDGERLKIDGEKGGVFLCPLNENKEPVQDESTWIPCPIITRNAGKNLEFFLPDELESGAEFRILVRTYYLKKDELTKTAREGLSETVTIA</sequence>
<dbReference type="AlphaFoldDB" id="A0A7W8GAK5"/>
<dbReference type="CDD" id="cd12843">
    <property type="entry name" value="Bvu_2165_C_like"/>
    <property type="match status" value="1"/>
</dbReference>
<dbReference type="SUPFAM" id="SSF47729">
    <property type="entry name" value="IHF-like DNA-binding proteins"/>
    <property type="match status" value="1"/>
</dbReference>
<dbReference type="Pfam" id="PF14848">
    <property type="entry name" value="HU-DNA_bdg"/>
    <property type="match status" value="1"/>
</dbReference>
<keyword evidence="1" id="KW-0238">DNA-binding</keyword>
<feature type="domain" description="DUF4469" evidence="2">
    <location>
        <begin position="142"/>
        <end position="245"/>
    </location>
</feature>
<reference evidence="4 5" key="1">
    <citation type="submission" date="2020-08" db="EMBL/GenBank/DDBJ databases">
        <title>Genomic Encyclopedia of Type Strains, Phase IV (KMG-IV): sequencing the most valuable type-strain genomes for metagenomic binning, comparative biology and taxonomic classification.</title>
        <authorList>
            <person name="Goeker M."/>
        </authorList>
    </citation>
    <scope>NUCLEOTIDE SEQUENCE [LARGE SCALE GENOMIC DNA]</scope>
    <source>
        <strain evidence="4 5">DSM 103462</strain>
    </source>
</reference>
<dbReference type="Proteomes" id="UP000518887">
    <property type="component" value="Unassembled WGS sequence"/>
</dbReference>
<accession>A0A7W8GAK5</accession>
<protein>
    <recommendedName>
        <fullName evidence="6">DUF4469 domain-containing protein</fullName>
    </recommendedName>
</protein>
<evidence type="ECO:0000259" key="3">
    <source>
        <dbReference type="Pfam" id="PF14848"/>
    </source>
</evidence>
<proteinExistence type="predicted"/>
<evidence type="ECO:0008006" key="6">
    <source>
        <dbReference type="Google" id="ProtNLM"/>
    </source>
</evidence>
<feature type="domain" description="Bvu-2165-like IHF-HU-like DNA-binding" evidence="3">
    <location>
        <begin position="17"/>
        <end position="131"/>
    </location>
</feature>
<evidence type="ECO:0000259" key="2">
    <source>
        <dbReference type="Pfam" id="PF14734"/>
    </source>
</evidence>
<dbReference type="Pfam" id="PF14734">
    <property type="entry name" value="DUF4469"/>
    <property type="match status" value="1"/>
</dbReference>